<dbReference type="PANTHER" id="PTHR47891">
    <property type="entry name" value="TRANSPORTER-RELATED"/>
    <property type="match status" value="1"/>
</dbReference>
<evidence type="ECO:0000256" key="4">
    <source>
        <dbReference type="ARBA" id="ARBA00022989"/>
    </source>
</evidence>
<gene>
    <name evidence="7" type="ORF">CUJ86_01985</name>
</gene>
<dbReference type="Proteomes" id="UP000292580">
    <property type="component" value="Unassembled WGS sequence"/>
</dbReference>
<evidence type="ECO:0000256" key="5">
    <source>
        <dbReference type="ARBA" id="ARBA00023136"/>
    </source>
</evidence>
<proteinExistence type="inferred from homology"/>
<dbReference type="InterPro" id="IPR002523">
    <property type="entry name" value="MgTranspt_CorA/ZnTranspt_ZntB"/>
</dbReference>
<feature type="transmembrane region" description="Helical" evidence="6">
    <location>
        <begin position="288"/>
        <end position="308"/>
    </location>
</feature>
<dbReference type="Gene3D" id="3.30.460.20">
    <property type="entry name" value="CorA soluble domain-like"/>
    <property type="match status" value="1"/>
</dbReference>
<dbReference type="GO" id="GO:0016020">
    <property type="term" value="C:membrane"/>
    <property type="evidence" value="ECO:0007669"/>
    <property type="project" value="UniProtKB-SubCell"/>
</dbReference>
<evidence type="ECO:0000313" key="7">
    <source>
        <dbReference type="EMBL" id="TAJ45521.1"/>
    </source>
</evidence>
<evidence type="ECO:0000313" key="8">
    <source>
        <dbReference type="Proteomes" id="UP000292580"/>
    </source>
</evidence>
<keyword evidence="3 6" id="KW-0812">Transmembrane</keyword>
<evidence type="ECO:0000256" key="3">
    <source>
        <dbReference type="ARBA" id="ARBA00022692"/>
    </source>
</evidence>
<evidence type="ECO:0000256" key="6">
    <source>
        <dbReference type="SAM" id="Phobius"/>
    </source>
</evidence>
<dbReference type="PANTHER" id="PTHR47891:SF2">
    <property type="entry name" value="MAGNESIUM AND COBALT TRANSPORTER"/>
    <property type="match status" value="1"/>
</dbReference>
<dbReference type="InterPro" id="IPR045861">
    <property type="entry name" value="CorA_cytoplasmic_dom"/>
</dbReference>
<dbReference type="SUPFAM" id="SSF144083">
    <property type="entry name" value="Magnesium transport protein CorA, transmembrane region"/>
    <property type="match status" value="1"/>
</dbReference>
<dbReference type="EMBL" id="PGCL01000001">
    <property type="protein sequence ID" value="TAJ45521.1"/>
    <property type="molecule type" value="Genomic_DNA"/>
</dbReference>
<dbReference type="AlphaFoldDB" id="A0A483CVI6"/>
<keyword evidence="4 6" id="KW-1133">Transmembrane helix</keyword>
<keyword evidence="5 6" id="KW-0472">Membrane</keyword>
<dbReference type="OrthoDB" id="115553at2157"/>
<evidence type="ECO:0000256" key="2">
    <source>
        <dbReference type="ARBA" id="ARBA00009765"/>
    </source>
</evidence>
<comment type="subcellular location">
    <subcellularLocation>
        <location evidence="1">Membrane</location>
        <topology evidence="1">Multi-pass membrane protein</topology>
    </subcellularLocation>
</comment>
<dbReference type="InterPro" id="IPR045863">
    <property type="entry name" value="CorA_TM1_TM2"/>
</dbReference>
<name>A0A483CVI6_9EURY</name>
<organism evidence="7 8">
    <name type="scientific">Methanofollis fontis</name>
    <dbReference type="NCBI Taxonomy" id="2052832"/>
    <lineage>
        <taxon>Archaea</taxon>
        <taxon>Methanobacteriati</taxon>
        <taxon>Methanobacteriota</taxon>
        <taxon>Stenosarchaea group</taxon>
        <taxon>Methanomicrobia</taxon>
        <taxon>Methanomicrobiales</taxon>
        <taxon>Methanomicrobiaceae</taxon>
        <taxon>Methanofollis</taxon>
    </lineage>
</organism>
<dbReference type="CDD" id="cd12827">
    <property type="entry name" value="EcCorA_ZntB-like_u2"/>
    <property type="match status" value="1"/>
</dbReference>
<comment type="caution">
    <text evidence="7">The sequence shown here is derived from an EMBL/GenBank/DDBJ whole genome shotgun (WGS) entry which is preliminary data.</text>
</comment>
<dbReference type="InterPro" id="IPR047199">
    <property type="entry name" value="CorA-like"/>
</dbReference>
<evidence type="ECO:0000256" key="1">
    <source>
        <dbReference type="ARBA" id="ARBA00004141"/>
    </source>
</evidence>
<dbReference type="Pfam" id="PF01544">
    <property type="entry name" value="CorA"/>
    <property type="match status" value="1"/>
</dbReference>
<protein>
    <submittedName>
        <fullName evidence="7">Magnesium transporter</fullName>
    </submittedName>
</protein>
<sequence>MLQIFKTRQNGGGAFIEELDTVEPGAWIICTAPDEAEIARAAGIMEMPAEDIRAALDEEERPRLESEEGRTLILIDVPIPIQGEPPGTYTTVPLGIAINDDYILTICLRDLTLTSDFVAGRVKTFFTFKKTRFLFQILYRNASLYLSYLRQIDRRSDEIERALHKSTRNEELIQLLQLEKSLVFFSTSLKSNEMVLEKILRFKPLRMFPEDEDLLEDVIIENRQAIDMANIYSNILTGMMDAFASIISNNLNMVMKFLASITIVLAIPTMVASFYGMNVSVPMGGDPLAFVMIVGISFVISTGIALLLRKKGML</sequence>
<accession>A0A483CVI6</accession>
<dbReference type="GO" id="GO:0046873">
    <property type="term" value="F:metal ion transmembrane transporter activity"/>
    <property type="evidence" value="ECO:0007669"/>
    <property type="project" value="InterPro"/>
</dbReference>
<reference evidence="7 8" key="1">
    <citation type="submission" date="2017-11" db="EMBL/GenBank/DDBJ databases">
        <title>Isolation and Characterization of Methanofollis Species from Methane Seep Offshore SW Taiwan.</title>
        <authorList>
            <person name="Teng N.-H."/>
            <person name="Lai M.-C."/>
            <person name="Chen S.-C."/>
        </authorList>
    </citation>
    <scope>NUCLEOTIDE SEQUENCE [LARGE SCALE GENOMIC DNA]</scope>
    <source>
        <strain evidence="7 8">FWC-SCC2</strain>
    </source>
</reference>
<dbReference type="Gene3D" id="1.20.58.340">
    <property type="entry name" value="Magnesium transport protein CorA, transmembrane region"/>
    <property type="match status" value="2"/>
</dbReference>
<feature type="transmembrane region" description="Helical" evidence="6">
    <location>
        <begin position="257"/>
        <end position="276"/>
    </location>
</feature>
<dbReference type="RefSeq" id="WP_130645882.1">
    <property type="nucleotide sequence ID" value="NZ_PGCL01000001.1"/>
</dbReference>
<keyword evidence="8" id="KW-1185">Reference proteome</keyword>
<comment type="similarity">
    <text evidence="2">Belongs to the CorA metal ion transporter (MIT) (TC 1.A.35) family.</text>
</comment>
<dbReference type="SUPFAM" id="SSF143865">
    <property type="entry name" value="CorA soluble domain-like"/>
    <property type="match status" value="1"/>
</dbReference>